<dbReference type="Proteomes" id="UP001457282">
    <property type="component" value="Unassembled WGS sequence"/>
</dbReference>
<dbReference type="CDD" id="cd00170">
    <property type="entry name" value="SEC14"/>
    <property type="match status" value="1"/>
</dbReference>
<dbReference type="Gene3D" id="3.40.525.10">
    <property type="entry name" value="CRAL-TRIO lipid binding domain"/>
    <property type="match status" value="1"/>
</dbReference>
<dbReference type="InterPro" id="IPR036273">
    <property type="entry name" value="CRAL/TRIO_N_dom_sf"/>
</dbReference>
<dbReference type="SMART" id="SM00516">
    <property type="entry name" value="SEC14"/>
    <property type="match status" value="1"/>
</dbReference>
<dbReference type="SUPFAM" id="SSF52087">
    <property type="entry name" value="CRAL/TRIO domain"/>
    <property type="match status" value="1"/>
</dbReference>
<accession>A0AAW1YRS2</accession>
<dbReference type="PROSITE" id="PS50191">
    <property type="entry name" value="CRAL_TRIO"/>
    <property type="match status" value="1"/>
</dbReference>
<dbReference type="AlphaFoldDB" id="A0AAW1YRS2"/>
<dbReference type="PANTHER" id="PTHR45824">
    <property type="entry name" value="GH16843P"/>
    <property type="match status" value="1"/>
</dbReference>
<comment type="caution">
    <text evidence="3">The sequence shown here is derived from an EMBL/GenBank/DDBJ whole genome shotgun (WGS) entry which is preliminary data.</text>
</comment>
<feature type="region of interest" description="Disordered" evidence="1">
    <location>
        <begin position="263"/>
        <end position="341"/>
    </location>
</feature>
<evidence type="ECO:0000259" key="2">
    <source>
        <dbReference type="PROSITE" id="PS50191"/>
    </source>
</evidence>
<feature type="compositionally biased region" description="Basic and acidic residues" evidence="1">
    <location>
        <begin position="317"/>
        <end position="332"/>
    </location>
</feature>
<name>A0AAW1YRS2_RUBAR</name>
<dbReference type="PANTHER" id="PTHR45824:SF18">
    <property type="entry name" value="OS01G0264700 PROTEIN"/>
    <property type="match status" value="1"/>
</dbReference>
<dbReference type="SMART" id="SM01100">
    <property type="entry name" value="CRAL_TRIO_N"/>
    <property type="match status" value="1"/>
</dbReference>
<dbReference type="Pfam" id="PF03765">
    <property type="entry name" value="CRAL_TRIO_N"/>
    <property type="match status" value="1"/>
</dbReference>
<dbReference type="InterPro" id="IPR011074">
    <property type="entry name" value="CRAL/TRIO_N_dom"/>
</dbReference>
<feature type="compositionally biased region" description="Polar residues" evidence="1">
    <location>
        <begin position="269"/>
        <end position="289"/>
    </location>
</feature>
<dbReference type="InterPro" id="IPR001251">
    <property type="entry name" value="CRAL-TRIO_dom"/>
</dbReference>
<dbReference type="SUPFAM" id="SSF46938">
    <property type="entry name" value="CRAL/TRIO N-terminal domain"/>
    <property type="match status" value="1"/>
</dbReference>
<protein>
    <recommendedName>
        <fullName evidence="2">CRAL-TRIO domain-containing protein</fullName>
    </recommendedName>
</protein>
<gene>
    <name evidence="3" type="ORF">M0R45_006882</name>
</gene>
<reference evidence="3 4" key="1">
    <citation type="journal article" date="2023" name="G3 (Bethesda)">
        <title>A chromosome-length genome assembly and annotation of blackberry (Rubus argutus, cv. 'Hillquist').</title>
        <authorList>
            <person name="Bruna T."/>
            <person name="Aryal R."/>
            <person name="Dudchenko O."/>
            <person name="Sargent D.J."/>
            <person name="Mead D."/>
            <person name="Buti M."/>
            <person name="Cavallini A."/>
            <person name="Hytonen T."/>
            <person name="Andres J."/>
            <person name="Pham M."/>
            <person name="Weisz D."/>
            <person name="Mascagni F."/>
            <person name="Usai G."/>
            <person name="Natali L."/>
            <person name="Bassil N."/>
            <person name="Fernandez G.E."/>
            <person name="Lomsadze A."/>
            <person name="Armour M."/>
            <person name="Olukolu B."/>
            <person name="Poorten T."/>
            <person name="Britton C."/>
            <person name="Davik J."/>
            <person name="Ashrafi H."/>
            <person name="Aiden E.L."/>
            <person name="Borodovsky M."/>
            <person name="Worthington M."/>
        </authorList>
    </citation>
    <scope>NUCLEOTIDE SEQUENCE [LARGE SCALE GENOMIC DNA]</scope>
    <source>
        <strain evidence="3">PI 553951</strain>
    </source>
</reference>
<sequence length="341" mass="39206">MSFKKQRESTIEKTLLPEEQQAKIDEVRKMIGPIANKLPALCSEAEISRYLRARNWNTKKAGKMLKESIKWRLEYKPEKIRWENIAHEAETGKIYRANYCDKYGRTVLVMRPGFQNTNAINEQILYLVYCMENAILNLNPDQEQMVWLISFQRWNSSNISLKVTRETAKVLQNHYPERLGLGILYDPPKIFESFWTMVKPFLEPKTFKKVRFVYSDNPQSQKTMEDLFDIEKLESAFGGRNPSGFDYEAYAQRMKEDDKKMSDFIESGCSPSYQPSIMSESQQSDSLASEGSDEAGLSSGDEAASSNLEIIGDEIQDQSHHTNDVANGDKNETQMSKPAEL</sequence>
<evidence type="ECO:0000313" key="3">
    <source>
        <dbReference type="EMBL" id="KAK9951441.1"/>
    </source>
</evidence>
<dbReference type="EMBL" id="JBEDUW010000001">
    <property type="protein sequence ID" value="KAK9951441.1"/>
    <property type="molecule type" value="Genomic_DNA"/>
</dbReference>
<dbReference type="GO" id="GO:0008526">
    <property type="term" value="F:phosphatidylinositol transfer activity"/>
    <property type="evidence" value="ECO:0007669"/>
    <property type="project" value="TreeGrafter"/>
</dbReference>
<dbReference type="InterPro" id="IPR036865">
    <property type="entry name" value="CRAL-TRIO_dom_sf"/>
</dbReference>
<evidence type="ECO:0000313" key="4">
    <source>
        <dbReference type="Proteomes" id="UP001457282"/>
    </source>
</evidence>
<organism evidence="3 4">
    <name type="scientific">Rubus argutus</name>
    <name type="common">Southern blackberry</name>
    <dbReference type="NCBI Taxonomy" id="59490"/>
    <lineage>
        <taxon>Eukaryota</taxon>
        <taxon>Viridiplantae</taxon>
        <taxon>Streptophyta</taxon>
        <taxon>Embryophyta</taxon>
        <taxon>Tracheophyta</taxon>
        <taxon>Spermatophyta</taxon>
        <taxon>Magnoliopsida</taxon>
        <taxon>eudicotyledons</taxon>
        <taxon>Gunneridae</taxon>
        <taxon>Pentapetalae</taxon>
        <taxon>rosids</taxon>
        <taxon>fabids</taxon>
        <taxon>Rosales</taxon>
        <taxon>Rosaceae</taxon>
        <taxon>Rosoideae</taxon>
        <taxon>Rosoideae incertae sedis</taxon>
        <taxon>Rubus</taxon>
    </lineage>
</organism>
<feature type="domain" description="CRAL-TRIO" evidence="2">
    <location>
        <begin position="82"/>
        <end position="245"/>
    </location>
</feature>
<dbReference type="FunFam" id="3.40.525.10:FF:000008">
    <property type="entry name" value="Phosphatidylinositol transfer protein 3"/>
    <property type="match status" value="1"/>
</dbReference>
<proteinExistence type="predicted"/>
<keyword evidence="4" id="KW-1185">Reference proteome</keyword>
<dbReference type="InterPro" id="IPR052578">
    <property type="entry name" value="PI_Transfer_CRAL-TRIO"/>
</dbReference>
<dbReference type="Pfam" id="PF00650">
    <property type="entry name" value="CRAL_TRIO"/>
    <property type="match status" value="1"/>
</dbReference>
<evidence type="ECO:0000256" key="1">
    <source>
        <dbReference type="SAM" id="MobiDB-lite"/>
    </source>
</evidence>